<keyword evidence="7" id="KW-0170">Cobalt</keyword>
<keyword evidence="6" id="KW-0862">Zinc</keyword>
<comment type="similarity">
    <text evidence="3">Belongs to the peptidase M20A family.</text>
</comment>
<sequence length="422" mass="45598">MTTAEQRILATVDALADEIIDFSARLVSEPSTLGNEASALRVMEDELVRLGLPPERVPIDPAVLAEHPGFAPVPWSYQGRYNLVAARPADGQGGRSALFNGHLDVVSPAPVDFWETDPFTPVIRDGWLYGRGAGDMKGGVAAMSYALHAVERAGFGLRAPVTLEAVIEEECCGNGALACREAGYDADAVLIPEPFGPTLYTAQVGVLWFKVRMRGVSCHVQATAAGANAIEKSYPIIASLRRLEEAMNAEERPAAYRAIQHPLNLNIGIFNGGDWPSTVPAAAEFHGRLSFFPGTPYPEVCERIRAAVAEAAHSDPWLADNPPVVEFYGFRSEGHTLSRELPALATLNGCHRSLIGQDAETYISTCTTDLRAFHFFGKGVGTCYGPVAENIHGANERVNIDSILQVARAYALFLARWCHLAE</sequence>
<keyword evidence="10" id="KW-1185">Reference proteome</keyword>
<evidence type="ECO:0000256" key="5">
    <source>
        <dbReference type="ARBA" id="ARBA00022801"/>
    </source>
</evidence>
<evidence type="ECO:0000256" key="1">
    <source>
        <dbReference type="ARBA" id="ARBA00001941"/>
    </source>
</evidence>
<dbReference type="RefSeq" id="WP_221251018.1">
    <property type="nucleotide sequence ID" value="NZ_AP024355.1"/>
</dbReference>
<dbReference type="Gene3D" id="3.40.630.10">
    <property type="entry name" value="Zn peptidases"/>
    <property type="match status" value="1"/>
</dbReference>
<dbReference type="InterPro" id="IPR050072">
    <property type="entry name" value="Peptidase_M20A"/>
</dbReference>
<comment type="cofactor">
    <cofactor evidence="2">
        <name>Zn(2+)</name>
        <dbReference type="ChEBI" id="CHEBI:29105"/>
    </cofactor>
</comment>
<dbReference type="InterPro" id="IPR002933">
    <property type="entry name" value="Peptidase_M20"/>
</dbReference>
<feature type="domain" description="Peptidase M20 dimerisation" evidence="8">
    <location>
        <begin position="202"/>
        <end position="314"/>
    </location>
</feature>
<dbReference type="NCBIfam" id="NF005306">
    <property type="entry name" value="PRK06837.1"/>
    <property type="match status" value="1"/>
</dbReference>
<evidence type="ECO:0000259" key="8">
    <source>
        <dbReference type="Pfam" id="PF07687"/>
    </source>
</evidence>
<dbReference type="InterPro" id="IPR011650">
    <property type="entry name" value="Peptidase_M20_dimer"/>
</dbReference>
<dbReference type="InterPro" id="IPR010182">
    <property type="entry name" value="ArgE/DapE"/>
</dbReference>
<evidence type="ECO:0000313" key="10">
    <source>
        <dbReference type="Proteomes" id="UP001319827"/>
    </source>
</evidence>
<dbReference type="SUPFAM" id="SSF53187">
    <property type="entry name" value="Zn-dependent exopeptidases"/>
    <property type="match status" value="1"/>
</dbReference>
<evidence type="ECO:0000256" key="6">
    <source>
        <dbReference type="ARBA" id="ARBA00022833"/>
    </source>
</evidence>
<evidence type="ECO:0000256" key="2">
    <source>
        <dbReference type="ARBA" id="ARBA00001947"/>
    </source>
</evidence>
<dbReference type="EMBL" id="AP024355">
    <property type="protein sequence ID" value="BCR03550.1"/>
    <property type="molecule type" value="Genomic_DNA"/>
</dbReference>
<dbReference type="NCBIfam" id="TIGR01910">
    <property type="entry name" value="DapE-ArgE"/>
    <property type="match status" value="1"/>
</dbReference>
<evidence type="ECO:0000256" key="3">
    <source>
        <dbReference type="ARBA" id="ARBA00006247"/>
    </source>
</evidence>
<dbReference type="Pfam" id="PF07687">
    <property type="entry name" value="M20_dimer"/>
    <property type="match status" value="1"/>
</dbReference>
<dbReference type="Pfam" id="PF01546">
    <property type="entry name" value="Peptidase_M20"/>
    <property type="match status" value="1"/>
</dbReference>
<evidence type="ECO:0000256" key="7">
    <source>
        <dbReference type="ARBA" id="ARBA00023285"/>
    </source>
</evidence>
<reference evidence="9 10" key="2">
    <citation type="journal article" date="2021" name="Int. J. Syst. Evol. Microbiol.">
        <title>Isolation and Polyphasic Characterization of Desulfuromonas versatilis sp. Nov., an Electrogenic Bacteria Capable of Versatile Metabolism Isolated from a Graphene Oxide-Reducing Enrichment Culture.</title>
        <authorList>
            <person name="Xie L."/>
            <person name="Yoshida N."/>
            <person name="Ishii S."/>
            <person name="Meng L."/>
        </authorList>
    </citation>
    <scope>NUCLEOTIDE SEQUENCE [LARGE SCALE GENOMIC DNA]</scope>
    <source>
        <strain evidence="9 10">NIT-T3</strain>
    </source>
</reference>
<evidence type="ECO:0000256" key="4">
    <source>
        <dbReference type="ARBA" id="ARBA00022723"/>
    </source>
</evidence>
<dbReference type="SUPFAM" id="SSF55031">
    <property type="entry name" value="Bacterial exopeptidase dimerisation domain"/>
    <property type="match status" value="1"/>
</dbReference>
<keyword evidence="4" id="KW-0479">Metal-binding</keyword>
<dbReference type="InterPro" id="IPR036264">
    <property type="entry name" value="Bact_exopeptidase_dim_dom"/>
</dbReference>
<organism evidence="9 10">
    <name type="scientific">Desulfuromonas versatilis</name>
    <dbReference type="NCBI Taxonomy" id="2802975"/>
    <lineage>
        <taxon>Bacteria</taxon>
        <taxon>Pseudomonadati</taxon>
        <taxon>Thermodesulfobacteriota</taxon>
        <taxon>Desulfuromonadia</taxon>
        <taxon>Desulfuromonadales</taxon>
        <taxon>Desulfuromonadaceae</taxon>
        <taxon>Desulfuromonas</taxon>
    </lineage>
</organism>
<dbReference type="Gene3D" id="3.30.70.360">
    <property type="match status" value="1"/>
</dbReference>
<protein>
    <submittedName>
        <fullName evidence="9">Acetylornithine deacetylase</fullName>
    </submittedName>
</protein>
<dbReference type="PANTHER" id="PTHR43808:SF25">
    <property type="entry name" value="PEPTIDASE M20 DIMERISATION DOMAIN-CONTAINING PROTEIN"/>
    <property type="match status" value="1"/>
</dbReference>
<reference evidence="9 10" key="1">
    <citation type="journal article" date="2016" name="C (Basel)">
        <title>Selective Growth of and Electricity Production by Marine Exoelectrogenic Bacteria in Self-Aggregated Hydrogel of Microbially Reduced Graphene Oxide.</title>
        <authorList>
            <person name="Yoshida N."/>
            <person name="Goto Y."/>
            <person name="Miyata Y."/>
        </authorList>
    </citation>
    <scope>NUCLEOTIDE SEQUENCE [LARGE SCALE GENOMIC DNA]</scope>
    <source>
        <strain evidence="9 10">NIT-T3</strain>
    </source>
</reference>
<proteinExistence type="inferred from homology"/>
<comment type="cofactor">
    <cofactor evidence="1">
        <name>Co(2+)</name>
        <dbReference type="ChEBI" id="CHEBI:48828"/>
    </cofactor>
</comment>
<dbReference type="Proteomes" id="UP001319827">
    <property type="component" value="Chromosome"/>
</dbReference>
<keyword evidence="5" id="KW-0378">Hydrolase</keyword>
<gene>
    <name evidence="9" type="ORF">DESUT3_06190</name>
</gene>
<name>A0ABM8HRI1_9BACT</name>
<dbReference type="PANTHER" id="PTHR43808">
    <property type="entry name" value="ACETYLORNITHINE DEACETYLASE"/>
    <property type="match status" value="1"/>
</dbReference>
<accession>A0ABM8HRI1</accession>
<evidence type="ECO:0000313" key="9">
    <source>
        <dbReference type="EMBL" id="BCR03550.1"/>
    </source>
</evidence>